<dbReference type="EMBL" id="OW240922">
    <property type="protein sequence ID" value="CAH2322980.1"/>
    <property type="molecule type" value="Genomic_DNA"/>
</dbReference>
<reference evidence="1" key="1">
    <citation type="submission" date="2022-03" db="EMBL/GenBank/DDBJ databases">
        <authorList>
            <person name="Alioto T."/>
            <person name="Alioto T."/>
            <person name="Gomez Garrido J."/>
        </authorList>
    </citation>
    <scope>NUCLEOTIDE SEQUENCE</scope>
</reference>
<name>A0AAD1TEG4_PELCU</name>
<evidence type="ECO:0000313" key="2">
    <source>
        <dbReference type="Proteomes" id="UP001295444"/>
    </source>
</evidence>
<keyword evidence="2" id="KW-1185">Reference proteome</keyword>
<dbReference type="AlphaFoldDB" id="A0AAD1TEG4"/>
<protein>
    <submittedName>
        <fullName evidence="1">Uncharacterized protein</fullName>
    </submittedName>
</protein>
<gene>
    <name evidence="1" type="ORF">PECUL_23A036339</name>
</gene>
<dbReference type="Proteomes" id="UP001295444">
    <property type="component" value="Chromosome 11"/>
</dbReference>
<sequence length="61" mass="6886">NQMDNIGKEMHHERSPSLLSHALPRVLLTCLDKTPAYRFHWLVDGGVGVERVDIVFRCGGL</sequence>
<accession>A0AAD1TEG4</accession>
<feature type="non-terminal residue" evidence="1">
    <location>
        <position position="61"/>
    </location>
</feature>
<evidence type="ECO:0000313" key="1">
    <source>
        <dbReference type="EMBL" id="CAH2322980.1"/>
    </source>
</evidence>
<feature type="non-terminal residue" evidence="1">
    <location>
        <position position="1"/>
    </location>
</feature>
<organism evidence="1 2">
    <name type="scientific">Pelobates cultripes</name>
    <name type="common">Western spadefoot toad</name>
    <dbReference type="NCBI Taxonomy" id="61616"/>
    <lineage>
        <taxon>Eukaryota</taxon>
        <taxon>Metazoa</taxon>
        <taxon>Chordata</taxon>
        <taxon>Craniata</taxon>
        <taxon>Vertebrata</taxon>
        <taxon>Euteleostomi</taxon>
        <taxon>Amphibia</taxon>
        <taxon>Batrachia</taxon>
        <taxon>Anura</taxon>
        <taxon>Pelobatoidea</taxon>
        <taxon>Pelobatidae</taxon>
        <taxon>Pelobates</taxon>
    </lineage>
</organism>
<proteinExistence type="predicted"/>